<keyword evidence="1" id="KW-0067">ATP-binding</keyword>
<dbReference type="GO" id="GO:0016887">
    <property type="term" value="F:ATP hydrolysis activity"/>
    <property type="evidence" value="ECO:0007669"/>
    <property type="project" value="RHEA"/>
</dbReference>
<name>M1B701_SOLTU</name>
<keyword evidence="1" id="KW-0378">Hydrolase</keyword>
<dbReference type="Pfam" id="PF05970">
    <property type="entry name" value="PIF1"/>
    <property type="match status" value="1"/>
</dbReference>
<dbReference type="PANTHER" id="PTHR10492">
    <property type="match status" value="1"/>
</dbReference>
<dbReference type="GO" id="GO:0005524">
    <property type="term" value="F:ATP binding"/>
    <property type="evidence" value="ECO:0007669"/>
    <property type="project" value="UniProtKB-KW"/>
</dbReference>
<dbReference type="HOGENOM" id="CLU_1328393_0_0_1"/>
<protein>
    <recommendedName>
        <fullName evidence="1">ATP-dependent DNA helicase</fullName>
        <ecNumber evidence="1">5.6.2.3</ecNumber>
    </recommendedName>
</protein>
<comment type="similarity">
    <text evidence="1">Belongs to the helicase family.</text>
</comment>
<dbReference type="InParanoid" id="M1B701"/>
<keyword evidence="1" id="KW-0227">DNA damage</keyword>
<dbReference type="Gramene" id="PGSC0003DMT400038507">
    <property type="protein sequence ID" value="PGSC0003DMT400038507"/>
    <property type="gene ID" value="PGSC0003DMG402014864"/>
</dbReference>
<keyword evidence="1" id="KW-0547">Nucleotide-binding</keyword>
<evidence type="ECO:0000313" key="4">
    <source>
        <dbReference type="Proteomes" id="UP000011115"/>
    </source>
</evidence>
<keyword evidence="1" id="KW-0347">Helicase</keyword>
<evidence type="ECO:0000313" key="3">
    <source>
        <dbReference type="EnsemblPlants" id="PGSC0003DMT400038507"/>
    </source>
</evidence>
<dbReference type="eggNOG" id="KOG0987">
    <property type="taxonomic scope" value="Eukaryota"/>
</dbReference>
<evidence type="ECO:0000259" key="2">
    <source>
        <dbReference type="Pfam" id="PF05970"/>
    </source>
</evidence>
<dbReference type="STRING" id="4113.M1B701"/>
<dbReference type="InterPro" id="IPR010285">
    <property type="entry name" value="DNA_helicase_pif1-like_DEAD"/>
</dbReference>
<dbReference type="EnsemblPlants" id="PGSC0003DMT400038507">
    <property type="protein sequence ID" value="PGSC0003DMT400038507"/>
    <property type="gene ID" value="PGSC0003DMG402014864"/>
</dbReference>
<dbReference type="PaxDb" id="4113-PGSC0003DMT400038507"/>
<feature type="domain" description="DNA helicase Pif1-like DEAD-box helicase" evidence="2">
    <location>
        <begin position="4"/>
        <end position="77"/>
    </location>
</feature>
<dbReference type="GO" id="GO:0006281">
    <property type="term" value="P:DNA repair"/>
    <property type="evidence" value="ECO:0007669"/>
    <property type="project" value="UniProtKB-KW"/>
</dbReference>
<keyword evidence="4" id="KW-1185">Reference proteome</keyword>
<reference evidence="4" key="1">
    <citation type="journal article" date="2011" name="Nature">
        <title>Genome sequence and analysis of the tuber crop potato.</title>
        <authorList>
            <consortium name="The Potato Genome Sequencing Consortium"/>
        </authorList>
    </citation>
    <scope>NUCLEOTIDE SEQUENCE [LARGE SCALE GENOMIC DNA]</scope>
    <source>
        <strain evidence="4">cv. DM1-3 516 R44</strain>
    </source>
</reference>
<dbReference type="AlphaFoldDB" id="M1B701"/>
<dbReference type="PANTHER" id="PTHR10492:SF100">
    <property type="entry name" value="ATP-DEPENDENT DNA HELICASE"/>
    <property type="match status" value="1"/>
</dbReference>
<accession>M1B701</accession>
<organism evidence="3 4">
    <name type="scientific">Solanum tuberosum</name>
    <name type="common">Potato</name>
    <dbReference type="NCBI Taxonomy" id="4113"/>
    <lineage>
        <taxon>Eukaryota</taxon>
        <taxon>Viridiplantae</taxon>
        <taxon>Streptophyta</taxon>
        <taxon>Embryophyta</taxon>
        <taxon>Tracheophyta</taxon>
        <taxon>Spermatophyta</taxon>
        <taxon>Magnoliopsida</taxon>
        <taxon>eudicotyledons</taxon>
        <taxon>Gunneridae</taxon>
        <taxon>Pentapetalae</taxon>
        <taxon>asterids</taxon>
        <taxon>lamiids</taxon>
        <taxon>Solanales</taxon>
        <taxon>Solanaceae</taxon>
        <taxon>Solanoideae</taxon>
        <taxon>Solaneae</taxon>
        <taxon>Solanum</taxon>
    </lineage>
</organism>
<evidence type="ECO:0000256" key="1">
    <source>
        <dbReference type="RuleBase" id="RU363044"/>
    </source>
</evidence>
<comment type="cofactor">
    <cofactor evidence="1">
        <name>Mg(2+)</name>
        <dbReference type="ChEBI" id="CHEBI:18420"/>
    </cofactor>
</comment>
<dbReference type="GO" id="GO:0006310">
    <property type="term" value="P:DNA recombination"/>
    <property type="evidence" value="ECO:0007669"/>
    <property type="project" value="UniProtKB-KW"/>
</dbReference>
<dbReference type="Proteomes" id="UP000011115">
    <property type="component" value="Unassembled WGS sequence"/>
</dbReference>
<proteinExistence type="inferred from homology"/>
<comment type="catalytic activity">
    <reaction evidence="1">
        <text>ATP + H2O = ADP + phosphate + H(+)</text>
        <dbReference type="Rhea" id="RHEA:13065"/>
        <dbReference type="ChEBI" id="CHEBI:15377"/>
        <dbReference type="ChEBI" id="CHEBI:15378"/>
        <dbReference type="ChEBI" id="CHEBI:30616"/>
        <dbReference type="ChEBI" id="CHEBI:43474"/>
        <dbReference type="ChEBI" id="CHEBI:456216"/>
        <dbReference type="EC" id="5.6.2.3"/>
    </reaction>
</comment>
<dbReference type="EC" id="5.6.2.3" evidence="1"/>
<keyword evidence="1" id="KW-0233">DNA recombination</keyword>
<sequence>MDTNMLFGGKVIVFGGDFRQTLPVIQNGKKEGFINESLLNSNIRNQLEKYQLVQNMRAKTDPTFCEYLLKIGDGKETVNDFGKIEIPQSFLIPFINEKESLDILFKAIHPNLNMVTEDISSITSRVILKISPAPMDTIGSCKRKIDNPVTNKKDKKESTSHHRHVLEVKTPPPIHYNKVYKILHKLYHFTFSELLLPTFNTSTNCCI</sequence>
<dbReference type="OMA" id="KEPLTCE"/>
<dbReference type="GO" id="GO:0043139">
    <property type="term" value="F:5'-3' DNA helicase activity"/>
    <property type="evidence" value="ECO:0007669"/>
    <property type="project" value="UniProtKB-EC"/>
</dbReference>
<reference evidence="3" key="2">
    <citation type="submission" date="2015-06" db="UniProtKB">
        <authorList>
            <consortium name="EnsemblPlants"/>
        </authorList>
    </citation>
    <scope>IDENTIFICATION</scope>
    <source>
        <strain evidence="3">DM1-3 516 R44</strain>
    </source>
</reference>
<dbReference type="GO" id="GO:0000723">
    <property type="term" value="P:telomere maintenance"/>
    <property type="evidence" value="ECO:0007669"/>
    <property type="project" value="InterPro"/>
</dbReference>
<keyword evidence="1" id="KW-0234">DNA repair</keyword>